<comment type="caution">
    <text evidence="2">The sequence shown here is derived from an EMBL/GenBank/DDBJ whole genome shotgun (WGS) entry which is preliminary data.</text>
</comment>
<dbReference type="GO" id="GO:0016787">
    <property type="term" value="F:hydrolase activity"/>
    <property type="evidence" value="ECO:0007669"/>
    <property type="project" value="UniProtKB-KW"/>
</dbReference>
<accession>A0A2P5HZW3</accession>
<organism evidence="2 3">
    <name type="scientific">Diaporthe helianthi</name>
    <dbReference type="NCBI Taxonomy" id="158607"/>
    <lineage>
        <taxon>Eukaryota</taxon>
        <taxon>Fungi</taxon>
        <taxon>Dikarya</taxon>
        <taxon>Ascomycota</taxon>
        <taxon>Pezizomycotina</taxon>
        <taxon>Sordariomycetes</taxon>
        <taxon>Sordariomycetidae</taxon>
        <taxon>Diaporthales</taxon>
        <taxon>Diaporthaceae</taxon>
        <taxon>Diaporthe</taxon>
    </lineage>
</organism>
<evidence type="ECO:0000313" key="3">
    <source>
        <dbReference type="Proteomes" id="UP000094444"/>
    </source>
</evidence>
<dbReference type="InterPro" id="IPR036514">
    <property type="entry name" value="SGNH_hydro_sf"/>
</dbReference>
<dbReference type="FunCoup" id="A0A2P5HZW3">
    <property type="interactions" value="234"/>
</dbReference>
<dbReference type="CDD" id="cd01838">
    <property type="entry name" value="Isoamyl_acetate_hydrolase_like"/>
    <property type="match status" value="1"/>
</dbReference>
<dbReference type="AlphaFoldDB" id="A0A2P5HZW3"/>
<dbReference type="InterPro" id="IPR045136">
    <property type="entry name" value="Iah1-like"/>
</dbReference>
<evidence type="ECO:0000313" key="2">
    <source>
        <dbReference type="EMBL" id="POS75797.1"/>
    </source>
</evidence>
<dbReference type="Proteomes" id="UP000094444">
    <property type="component" value="Unassembled WGS sequence"/>
</dbReference>
<evidence type="ECO:0000259" key="1">
    <source>
        <dbReference type="Pfam" id="PF13472"/>
    </source>
</evidence>
<dbReference type="InterPro" id="IPR013830">
    <property type="entry name" value="SGNH_hydro"/>
</dbReference>
<gene>
    <name evidence="2" type="ORF">DHEL01_v205813</name>
</gene>
<dbReference type="EMBL" id="MAVT02000443">
    <property type="protein sequence ID" value="POS75797.1"/>
    <property type="molecule type" value="Genomic_DNA"/>
</dbReference>
<name>A0A2P5HZW3_DIAHE</name>
<dbReference type="Pfam" id="PF13472">
    <property type="entry name" value="Lipase_GDSL_2"/>
    <property type="match status" value="1"/>
</dbReference>
<protein>
    <submittedName>
        <fullName evidence="2">GDSL Lipase/Acylhydrolase family protein</fullName>
    </submittedName>
</protein>
<dbReference type="OrthoDB" id="671439at2759"/>
<dbReference type="InParanoid" id="A0A2P5HZW3"/>
<dbReference type="PANTHER" id="PTHR14209">
    <property type="entry name" value="ISOAMYL ACETATE-HYDROLYZING ESTERASE 1"/>
    <property type="match status" value="1"/>
</dbReference>
<dbReference type="STRING" id="158607.A0A2P5HZW3"/>
<reference evidence="2" key="1">
    <citation type="submission" date="2017-09" db="EMBL/GenBank/DDBJ databases">
        <title>Polyketide synthases of a Diaporthe helianthi virulent isolate.</title>
        <authorList>
            <person name="Baroncelli R."/>
        </authorList>
    </citation>
    <scope>NUCLEOTIDE SEQUENCE [LARGE SCALE GENOMIC DNA]</scope>
    <source>
        <strain evidence="2">7/96</strain>
    </source>
</reference>
<keyword evidence="3" id="KW-1185">Reference proteome</keyword>
<proteinExistence type="predicted"/>
<feature type="non-terminal residue" evidence="2">
    <location>
        <position position="1"/>
    </location>
</feature>
<dbReference type="PANTHER" id="PTHR14209:SF19">
    <property type="entry name" value="ISOAMYL ACETATE-HYDROLYZING ESTERASE 1 HOMOLOG"/>
    <property type="match status" value="1"/>
</dbReference>
<sequence length="283" mass="30578">SKAPYPQVVLFGDSLFEGCVDVQDGFSFYAALQKHCLRRYDVVNRGFSGYNTSQALHIFEQLFPAPGPGTPQMKYLVILLGANDAALPLDDDNQHVPLGQYKKNLAQLAGHPRVAAHGCKVLLVTPPPLDEIRRTELDVAQHGRATREQARSAEYSAAAREVAAELGAAAKGDEASGGGGGGEVVCIDLARALMDHAVANTPGWDASQPPLGSAGGRRGHLEKLLPDGLHMSGEAYRVLWGLVEPEIEPRFPNENAEGYVWPVWRDAPWLEPGQTVLEKTSKK</sequence>
<feature type="domain" description="SGNH hydrolase-type esterase" evidence="1">
    <location>
        <begin position="10"/>
        <end position="168"/>
    </location>
</feature>
<dbReference type="Gene3D" id="3.40.50.1110">
    <property type="entry name" value="SGNH hydrolase"/>
    <property type="match status" value="1"/>
</dbReference>
<dbReference type="SUPFAM" id="SSF52266">
    <property type="entry name" value="SGNH hydrolase"/>
    <property type="match status" value="1"/>
</dbReference>